<evidence type="ECO:0008006" key="3">
    <source>
        <dbReference type="Google" id="ProtNLM"/>
    </source>
</evidence>
<protein>
    <recommendedName>
        <fullName evidence="3">F5/8 type C domain-containing protein</fullName>
    </recommendedName>
</protein>
<name>A0ABV2PJB5_9BACI</name>
<proteinExistence type="predicted"/>
<sequence>MALIGGNLEKKEIGLPIGVSGTHDNTEINKTTGFLQLVEVDVDGQGNPIYTEEGSWTSDVIDLGDVFQDFEKIFTTNTNNGASSFAVLTRVSDNGRDWSDWIAIAEDGAIQSDTKQYIQVRIDLFAGFVTDVFTISNSDFNTNEFIEEKEVKAGSYIVPKLTSNTSSSEGFAFAETEYHTNNYPAWKAFDKADTSEGYVTASGAKTGFLGFCFKNKITVTKYKIRSMASSYLNSMPKNWILQGSNDTTDGINGTWEVLDTQTNQTWTTVNTDKVYAVSNKVRFHAYRIKFSANNDHASYTGIGELDFYVEGTTSLSLKREYQHDMTLDSTWSDTGSLHRKKITRDDWVRIDRLEVATK</sequence>
<accession>A0ABV2PJB5</accession>
<dbReference type="Gene3D" id="2.60.120.260">
    <property type="entry name" value="Galactose-binding domain-like"/>
    <property type="match status" value="1"/>
</dbReference>
<reference evidence="1 2" key="1">
    <citation type="submission" date="2024-06" db="EMBL/GenBank/DDBJ databases">
        <title>Sorghum-associated microbial communities from plants grown in Nebraska, USA.</title>
        <authorList>
            <person name="Schachtman D."/>
        </authorList>
    </citation>
    <scope>NUCLEOTIDE SEQUENCE [LARGE SCALE GENOMIC DNA]</scope>
    <source>
        <strain evidence="1 2">736</strain>
    </source>
</reference>
<dbReference type="RefSeq" id="WP_354471805.1">
    <property type="nucleotide sequence ID" value="NZ_JBEPSB010000008.1"/>
</dbReference>
<evidence type="ECO:0000313" key="1">
    <source>
        <dbReference type="EMBL" id="MET4561043.1"/>
    </source>
</evidence>
<keyword evidence="2" id="KW-1185">Reference proteome</keyword>
<dbReference type="Proteomes" id="UP001549363">
    <property type="component" value="Unassembled WGS sequence"/>
</dbReference>
<dbReference type="EMBL" id="JBEPSB010000008">
    <property type="protein sequence ID" value="MET4561043.1"/>
    <property type="molecule type" value="Genomic_DNA"/>
</dbReference>
<dbReference type="InterPro" id="IPR008979">
    <property type="entry name" value="Galactose-bd-like_sf"/>
</dbReference>
<dbReference type="SUPFAM" id="SSF49785">
    <property type="entry name" value="Galactose-binding domain-like"/>
    <property type="match status" value="1"/>
</dbReference>
<gene>
    <name evidence="1" type="ORF">ABIA69_002188</name>
</gene>
<organism evidence="1 2">
    <name type="scientific">Lysinibacillus parviboronicapiens</name>
    <dbReference type="NCBI Taxonomy" id="436516"/>
    <lineage>
        <taxon>Bacteria</taxon>
        <taxon>Bacillati</taxon>
        <taxon>Bacillota</taxon>
        <taxon>Bacilli</taxon>
        <taxon>Bacillales</taxon>
        <taxon>Bacillaceae</taxon>
        <taxon>Lysinibacillus</taxon>
    </lineage>
</organism>
<comment type="caution">
    <text evidence="1">The sequence shown here is derived from an EMBL/GenBank/DDBJ whole genome shotgun (WGS) entry which is preliminary data.</text>
</comment>
<evidence type="ECO:0000313" key="2">
    <source>
        <dbReference type="Proteomes" id="UP001549363"/>
    </source>
</evidence>